<proteinExistence type="predicted"/>
<name>A0AAU9XCC5_9CNID</name>
<dbReference type="Proteomes" id="UP001159428">
    <property type="component" value="Unassembled WGS sequence"/>
</dbReference>
<organism evidence="1 2">
    <name type="scientific">Pocillopora meandrina</name>
    <dbReference type="NCBI Taxonomy" id="46732"/>
    <lineage>
        <taxon>Eukaryota</taxon>
        <taxon>Metazoa</taxon>
        <taxon>Cnidaria</taxon>
        <taxon>Anthozoa</taxon>
        <taxon>Hexacorallia</taxon>
        <taxon>Scleractinia</taxon>
        <taxon>Astrocoeniina</taxon>
        <taxon>Pocilloporidae</taxon>
        <taxon>Pocillopora</taxon>
    </lineage>
</organism>
<protein>
    <submittedName>
        <fullName evidence="1">Uncharacterized protein</fullName>
    </submittedName>
</protein>
<keyword evidence="2" id="KW-1185">Reference proteome</keyword>
<dbReference type="EMBL" id="CALNXJ010000036">
    <property type="protein sequence ID" value="CAH3142133.1"/>
    <property type="molecule type" value="Genomic_DNA"/>
</dbReference>
<reference evidence="1 2" key="1">
    <citation type="submission" date="2022-05" db="EMBL/GenBank/DDBJ databases">
        <authorList>
            <consortium name="Genoscope - CEA"/>
            <person name="William W."/>
        </authorList>
    </citation>
    <scope>NUCLEOTIDE SEQUENCE [LARGE SCALE GENOMIC DNA]</scope>
</reference>
<sequence>VRDSLHSTAIGEGPLVFCIITMFGLSDIQNIDTHEYKTECSCITAWTDKSPLSRLGNVNALTCTPYG</sequence>
<evidence type="ECO:0000313" key="1">
    <source>
        <dbReference type="EMBL" id="CAH3142133.1"/>
    </source>
</evidence>
<evidence type="ECO:0000313" key="2">
    <source>
        <dbReference type="Proteomes" id="UP001159428"/>
    </source>
</evidence>
<dbReference type="AlphaFoldDB" id="A0AAU9XCC5"/>
<feature type="non-terminal residue" evidence="1">
    <location>
        <position position="1"/>
    </location>
</feature>
<accession>A0AAU9XCC5</accession>
<comment type="caution">
    <text evidence="1">The sequence shown here is derived from an EMBL/GenBank/DDBJ whole genome shotgun (WGS) entry which is preliminary data.</text>
</comment>
<gene>
    <name evidence="1" type="ORF">PMEA_00019956</name>
</gene>